<keyword evidence="3" id="KW-0132">Cell division</keyword>
<dbReference type="Pfam" id="PF00176">
    <property type="entry name" value="SNF2-rel_dom"/>
    <property type="match status" value="1"/>
</dbReference>
<evidence type="ECO:0000256" key="9">
    <source>
        <dbReference type="SAM" id="MobiDB-lite"/>
    </source>
</evidence>
<dbReference type="Gene3D" id="3.40.50.10810">
    <property type="entry name" value="Tandem AAA-ATPase domain"/>
    <property type="match status" value="1"/>
</dbReference>
<feature type="region of interest" description="Disordered" evidence="9">
    <location>
        <begin position="769"/>
        <end position="789"/>
    </location>
</feature>
<name>G0MH35_CAEBE</name>
<evidence type="ECO:0000256" key="2">
    <source>
        <dbReference type="ARBA" id="ARBA00015341"/>
    </source>
</evidence>
<keyword evidence="5" id="KW-0378">Hydrolase</keyword>
<dbReference type="PROSITE" id="PS51194">
    <property type="entry name" value="HELICASE_CTER"/>
    <property type="match status" value="1"/>
</dbReference>
<dbReference type="PROSITE" id="PS51192">
    <property type="entry name" value="HELICASE_ATP_BIND_1"/>
    <property type="match status" value="1"/>
</dbReference>
<dbReference type="FunCoup" id="G0MH35">
    <property type="interactions" value="903"/>
</dbReference>
<dbReference type="PANTHER" id="PTHR45629:SF7">
    <property type="entry name" value="DNA EXCISION REPAIR PROTEIN ERCC-6-RELATED"/>
    <property type="match status" value="1"/>
</dbReference>
<feature type="compositionally biased region" description="Basic and acidic residues" evidence="9">
    <location>
        <begin position="173"/>
        <end position="185"/>
    </location>
</feature>
<dbReference type="OrthoDB" id="448448at2759"/>
<dbReference type="EMBL" id="GL379794">
    <property type="protein sequence ID" value="EGT58056.1"/>
    <property type="molecule type" value="Genomic_DNA"/>
</dbReference>
<comment type="function">
    <text evidence="7">Involved in mitotic DNA repair and meiotic recombination. Functions in the recombinational DNA repair pathway. Essential for interhomolog gene conversion (GC), but may have a less important role in intersister GC than spn-A/Rad51. In the presence of DNA, spn-A/Rad51 enhances the ATPase activity of okr/Rad54.</text>
</comment>
<keyword evidence="4" id="KW-0498">Mitosis</keyword>
<comment type="subunit">
    <text evidence="1">Interacts (via N-terminus) with spn-A/Rad51.</text>
</comment>
<evidence type="ECO:0000256" key="4">
    <source>
        <dbReference type="ARBA" id="ARBA00022776"/>
    </source>
</evidence>
<gene>
    <name evidence="12" type="ORF">CAEBREN_22026</name>
</gene>
<feature type="compositionally biased region" description="Basic and acidic residues" evidence="9">
    <location>
        <begin position="35"/>
        <end position="52"/>
    </location>
</feature>
<feature type="compositionally biased region" description="Low complexity" evidence="9">
    <location>
        <begin position="1035"/>
        <end position="1048"/>
    </location>
</feature>
<evidence type="ECO:0000256" key="7">
    <source>
        <dbReference type="ARBA" id="ARBA00024776"/>
    </source>
</evidence>
<evidence type="ECO:0000313" key="13">
    <source>
        <dbReference type="Proteomes" id="UP000008068"/>
    </source>
</evidence>
<feature type="domain" description="Helicase ATP-binding" evidence="10">
    <location>
        <begin position="269"/>
        <end position="450"/>
    </location>
</feature>
<protein>
    <recommendedName>
        <fullName evidence="2">DNA repair and recombination protein RAD54-like</fullName>
    </recommendedName>
    <alternativeName>
        <fullName evidence="8">Protein okra</fullName>
    </alternativeName>
</protein>
<dbReference type="InterPro" id="IPR050496">
    <property type="entry name" value="SNF2_RAD54_helicase_repair"/>
</dbReference>
<evidence type="ECO:0000256" key="3">
    <source>
        <dbReference type="ARBA" id="ARBA00022618"/>
    </source>
</evidence>
<evidence type="ECO:0000259" key="10">
    <source>
        <dbReference type="PROSITE" id="PS51192"/>
    </source>
</evidence>
<dbReference type="InterPro" id="IPR027417">
    <property type="entry name" value="P-loop_NTPase"/>
</dbReference>
<dbReference type="STRING" id="135651.G0MH35"/>
<dbReference type="GO" id="GO:0005634">
    <property type="term" value="C:nucleus"/>
    <property type="evidence" value="ECO:0007669"/>
    <property type="project" value="TreeGrafter"/>
</dbReference>
<dbReference type="InterPro" id="IPR001650">
    <property type="entry name" value="Helicase_C-like"/>
</dbReference>
<evidence type="ECO:0000256" key="6">
    <source>
        <dbReference type="ARBA" id="ARBA00023306"/>
    </source>
</evidence>
<dbReference type="Pfam" id="PF00271">
    <property type="entry name" value="Helicase_C"/>
    <property type="match status" value="1"/>
</dbReference>
<dbReference type="InParanoid" id="G0MH35"/>
<keyword evidence="13" id="KW-1185">Reference proteome</keyword>
<keyword evidence="6" id="KW-0131">Cell cycle</keyword>
<dbReference type="PANTHER" id="PTHR45629">
    <property type="entry name" value="SNF2/RAD54 FAMILY MEMBER"/>
    <property type="match status" value="1"/>
</dbReference>
<evidence type="ECO:0000256" key="1">
    <source>
        <dbReference type="ARBA" id="ARBA00011467"/>
    </source>
</evidence>
<feature type="region of interest" description="Disordered" evidence="9">
    <location>
        <begin position="25"/>
        <end position="193"/>
    </location>
</feature>
<dbReference type="InterPro" id="IPR014001">
    <property type="entry name" value="Helicase_ATP-bd"/>
</dbReference>
<proteinExistence type="predicted"/>
<dbReference type="SMART" id="SM00490">
    <property type="entry name" value="HELICc"/>
    <property type="match status" value="1"/>
</dbReference>
<evidence type="ECO:0000256" key="5">
    <source>
        <dbReference type="ARBA" id="ARBA00022801"/>
    </source>
</evidence>
<dbReference type="GO" id="GO:0051301">
    <property type="term" value="P:cell division"/>
    <property type="evidence" value="ECO:0007669"/>
    <property type="project" value="UniProtKB-KW"/>
</dbReference>
<evidence type="ECO:0000259" key="11">
    <source>
        <dbReference type="PROSITE" id="PS51194"/>
    </source>
</evidence>
<sequence>MSEFSDDEWESYQSLRHISTASIILSEPASSNAEIMRESSEDLDLERGHVATEEDEVIYLGRKSVEHSTRSSSRSSKSRDGDQEWQPTEDQGNNFKVTREPSEFSDDEIESRHISTASIILSKPASSNVEIMRESSEDFDLEQGHVATAEDDGLDSGHASVKRSTRSSSRSSKSRDGDQEWKLTEDQGSSSDIEELYESGARVGFADDNLSEAFKSRMKSLSAQEDDEYTVTRMIKSQEFGESKSPWRVNTKIWNRLHGFQQEGVQWMQKKTDHRSGGILADEMGLGKTIQATVFLRSIAETGRVHYKSRGLDTALIVCHVSILSQWIQELHEWFPKARVFLVHAQSTSGQKANYADSIFHKLDNRDKYYPDGAVVLTTYNVFTKLHMSFVNHLWQVVILDEGHHIRNENTQCSKAMRKLMTPQRFILTGTPFQNRLSEFWKLVDFVHPGRLSDSSTFHRNFTQIINAGANLMCSPEAAAKAYECLVALHIAVKPLILRRLQEDYKAVLNLPGKNEMVLSCELSSRQRRLYAEYGQSQEVADIIDGRMKPFIGFNKLGDICNHPGIYRNATPGSDKFGGIKDSGKVSMAFKLFKEWFKSPKNRVIFFTQRKNVISMMEHFLTSKSIRFVSLTGSDSASARPKIIKKFEEDADIKVFLMTTRAGGLGLNLTCANKVLIFDPDWNPQADNQAKNRIYRMGQENNVSIVRLLSNGTIEDKKFLKQVQKENLAAQLLHNADSDQVVPNNTMADLFKLVPRGLDGSEIGVYLPGEIAPNKSKKKDQADDDKKKEKKIMKNKLAGFEDKKLLLSLFDDEKLVAMRQHSISVQNSSTMNRIEKQNMRKTVDNAVGSLIHTEGRLAHTWKQEFHKLLQCPKKPIVSEYFVEEEKIDSYWNQVHSQFKENNDERELKRLLLLAERMLHYLNNVKEAKEQSILKIFANEYDRKDPTQMYFIHEILSTLGKYNKESDSWSINQKYLGVEVKEPTQNNKRKSASPLPMAPKREKTSPTSDSSPAPSAQNKRKSASPDLVAPKRAKTSPASDAPPALSAQSNKRKSASPLSVTPKRAETSPTSDLPPPPSTEPCTSSSY</sequence>
<dbReference type="CDD" id="cd18793">
    <property type="entry name" value="SF2_C_SNF"/>
    <property type="match status" value="1"/>
</dbReference>
<dbReference type="eggNOG" id="KOG0387">
    <property type="taxonomic scope" value="Eukaryota"/>
</dbReference>
<dbReference type="SUPFAM" id="SSF52540">
    <property type="entry name" value="P-loop containing nucleoside triphosphate hydrolases"/>
    <property type="match status" value="2"/>
</dbReference>
<feature type="compositionally biased region" description="Low complexity" evidence="9">
    <location>
        <begin position="1004"/>
        <end position="1015"/>
    </location>
</feature>
<feature type="compositionally biased region" description="Polar residues" evidence="9">
    <location>
        <begin position="114"/>
        <end position="129"/>
    </location>
</feature>
<dbReference type="InterPro" id="IPR049730">
    <property type="entry name" value="SNF2/RAD54-like_C"/>
</dbReference>
<dbReference type="GO" id="GO:0016787">
    <property type="term" value="F:hydrolase activity"/>
    <property type="evidence" value="ECO:0007669"/>
    <property type="project" value="UniProtKB-KW"/>
</dbReference>
<dbReference type="AlphaFoldDB" id="G0MH35"/>
<dbReference type="OMA" id="DICNHPG"/>
<dbReference type="FunFam" id="3.40.50.10810:FF:000119">
    <property type="entry name" value="CSB (Cockayne Syndrome B) homolog"/>
    <property type="match status" value="1"/>
</dbReference>
<dbReference type="GO" id="GO:0006283">
    <property type="term" value="P:transcription-coupled nucleotide-excision repair"/>
    <property type="evidence" value="ECO:0007669"/>
    <property type="project" value="TreeGrafter"/>
</dbReference>
<feature type="region of interest" description="Disordered" evidence="9">
    <location>
        <begin position="981"/>
        <end position="1086"/>
    </location>
</feature>
<organism evidence="13">
    <name type="scientific">Caenorhabditis brenneri</name>
    <name type="common">Nematode worm</name>
    <dbReference type="NCBI Taxonomy" id="135651"/>
    <lineage>
        <taxon>Eukaryota</taxon>
        <taxon>Metazoa</taxon>
        <taxon>Ecdysozoa</taxon>
        <taxon>Nematoda</taxon>
        <taxon>Chromadorea</taxon>
        <taxon>Rhabditida</taxon>
        <taxon>Rhabditina</taxon>
        <taxon>Rhabditomorpha</taxon>
        <taxon>Rhabditoidea</taxon>
        <taxon>Rhabditidae</taxon>
        <taxon>Peloderinae</taxon>
        <taxon>Caenorhabditis</taxon>
    </lineage>
</organism>
<feature type="domain" description="Helicase C-terminal" evidence="11">
    <location>
        <begin position="592"/>
        <end position="750"/>
    </location>
</feature>
<dbReference type="InterPro" id="IPR000330">
    <property type="entry name" value="SNF2_N"/>
</dbReference>
<dbReference type="GO" id="GO:0008094">
    <property type="term" value="F:ATP-dependent activity, acting on DNA"/>
    <property type="evidence" value="ECO:0007669"/>
    <property type="project" value="TreeGrafter"/>
</dbReference>
<dbReference type="Proteomes" id="UP000008068">
    <property type="component" value="Unassembled WGS sequence"/>
</dbReference>
<accession>G0MH35</accession>
<dbReference type="GO" id="GO:0005524">
    <property type="term" value="F:ATP binding"/>
    <property type="evidence" value="ECO:0007669"/>
    <property type="project" value="InterPro"/>
</dbReference>
<dbReference type="SMART" id="SM00487">
    <property type="entry name" value="DEXDc"/>
    <property type="match status" value="1"/>
</dbReference>
<dbReference type="HOGENOM" id="CLU_000315_7_3_1"/>
<reference evidence="13" key="1">
    <citation type="submission" date="2011-07" db="EMBL/GenBank/DDBJ databases">
        <authorList>
            <consortium name="Caenorhabditis brenneri Sequencing and Analysis Consortium"/>
            <person name="Wilson R.K."/>
        </authorList>
    </citation>
    <scope>NUCLEOTIDE SEQUENCE [LARGE SCALE GENOMIC DNA]</scope>
    <source>
        <strain evidence="13">PB2801</strain>
    </source>
</reference>
<dbReference type="InterPro" id="IPR038718">
    <property type="entry name" value="SNF2-like_sf"/>
</dbReference>
<dbReference type="Gene3D" id="3.40.50.300">
    <property type="entry name" value="P-loop containing nucleotide triphosphate hydrolases"/>
    <property type="match status" value="1"/>
</dbReference>
<evidence type="ECO:0000256" key="8">
    <source>
        <dbReference type="ARBA" id="ARBA00029956"/>
    </source>
</evidence>
<evidence type="ECO:0000313" key="12">
    <source>
        <dbReference type="EMBL" id="EGT58056.1"/>
    </source>
</evidence>
<feature type="compositionally biased region" description="Polar residues" evidence="9">
    <location>
        <begin position="85"/>
        <end position="96"/>
    </location>
</feature>